<dbReference type="GO" id="GO:0005680">
    <property type="term" value="C:anaphase-promoting complex"/>
    <property type="evidence" value="ECO:0007669"/>
    <property type="project" value="TreeGrafter"/>
</dbReference>
<dbReference type="GO" id="GO:0051301">
    <property type="term" value="P:cell division"/>
    <property type="evidence" value="ECO:0007669"/>
    <property type="project" value="TreeGrafter"/>
</dbReference>
<keyword evidence="6" id="KW-1185">Reference proteome</keyword>
<dbReference type="PROSITE" id="PS50293">
    <property type="entry name" value="TPR_REGION"/>
    <property type="match status" value="1"/>
</dbReference>
<feature type="repeat" description="TPR" evidence="3">
    <location>
        <begin position="648"/>
        <end position="681"/>
    </location>
</feature>
<dbReference type="PROSITE" id="PS50005">
    <property type="entry name" value="TPR"/>
    <property type="match status" value="6"/>
</dbReference>
<feature type="compositionally biased region" description="Polar residues" evidence="4">
    <location>
        <begin position="363"/>
        <end position="385"/>
    </location>
</feature>
<feature type="compositionally biased region" description="Low complexity" evidence="4">
    <location>
        <begin position="416"/>
        <end position="426"/>
    </location>
</feature>
<dbReference type="Pfam" id="PF13181">
    <property type="entry name" value="TPR_8"/>
    <property type="match status" value="1"/>
</dbReference>
<dbReference type="SUPFAM" id="SSF48452">
    <property type="entry name" value="TPR-like"/>
    <property type="match status" value="3"/>
</dbReference>
<feature type="region of interest" description="Disordered" evidence="4">
    <location>
        <begin position="269"/>
        <end position="426"/>
    </location>
</feature>
<dbReference type="PANTHER" id="PTHR12558:SF13">
    <property type="entry name" value="CELL DIVISION CYCLE PROTEIN 27 HOMOLOG"/>
    <property type="match status" value="1"/>
</dbReference>
<feature type="repeat" description="TPR" evidence="3">
    <location>
        <begin position="612"/>
        <end position="645"/>
    </location>
</feature>
<dbReference type="Gene3D" id="1.25.40.10">
    <property type="entry name" value="Tetratricopeptide repeat domain"/>
    <property type="match status" value="4"/>
</dbReference>
<dbReference type="GO" id="GO:0007091">
    <property type="term" value="P:metaphase/anaphase transition of mitotic cell cycle"/>
    <property type="evidence" value="ECO:0007669"/>
    <property type="project" value="TreeGrafter"/>
</dbReference>
<keyword evidence="1 3" id="KW-0802">TPR repeat</keyword>
<name>A0A9P4Q5U1_9PEZI</name>
<dbReference type="GO" id="GO:0031145">
    <property type="term" value="P:anaphase-promoting complex-dependent catabolic process"/>
    <property type="evidence" value="ECO:0007669"/>
    <property type="project" value="TreeGrafter"/>
</dbReference>
<sequence>MVLTSTTALSAQHLRNQIYYHLDIENTRTASFLAGRLHALDPRTPDSSHLLALTALRLRRFGAAYDVSIKYAHNGRHLGCAFIFAQSCLELGRYTEGITALEKAKTQWQGKSSWNAYAEGRRRFAPDAPAVWNVLGKLWQRHGDSKKAGECFVAAHKANFFVWESFEGLCNIGADLEVDKMFRPSSEMLSGIGPGATASRQELASESGPVSRSFTDTTRLDNGGGVAMTPGNDPFAGNGNAHDGASFMLPKVKGKTALSNGIKSSILEVDTPTANGRDHEEDIDMGEHGGLGHSEVSEAPAAPPRRPRLGTKINSGDRIRQPMLRNHPQVGSESGNEHDALSLVQRKPSVGGQKRTITGHPPQASNPQGHQDVANQPTRRSNRLFTQTTATTTRSTRQANGATTSALVSEDRTVRPARTATGTRGRVGAQVGRVVSGNTRKIAHPDQIEKDKIRRAPSRNGDKAIDAPSVASLVLDPKPQRSSQPSEAELEAQRQHVLQQRQSLDDLSSSLGILAQGAYALSQYDLPSSLQAFKSLPTAQRETPHVLAQMGKACYESANYQESEAYFAKLLRLQPSRIEDMEVYSTVLWQLKKDSALALLCHTLRESHFGAPQTWVAVGNAFSLSREHDQAIAAFKRATQVAGPDGFAYAWTLMGHELIANEEFDAGLSAFRKAVSVDQRGFGGWYGLGECYKRMGKYEEAERHYRIAASLNPSNAVLLVCIGVVLERLQKREPALAHYCRALDMAPQSALARFKRARILLHMRHFEDALEDLEALRSQAPDEANVWFLLGKCFKGLGQRGDALRAFTTALNLDVKAAPFIKEAIETLDLEDDDSDDE</sequence>
<feature type="region of interest" description="Disordered" evidence="4">
    <location>
        <begin position="192"/>
        <end position="225"/>
    </location>
</feature>
<feature type="repeat" description="TPR" evidence="3">
    <location>
        <begin position="682"/>
        <end position="715"/>
    </location>
</feature>
<dbReference type="InterPro" id="IPR019734">
    <property type="entry name" value="TPR_rpt"/>
</dbReference>
<dbReference type="GO" id="GO:0005737">
    <property type="term" value="C:cytoplasm"/>
    <property type="evidence" value="ECO:0007669"/>
    <property type="project" value="TreeGrafter"/>
</dbReference>
<dbReference type="Pfam" id="PF00515">
    <property type="entry name" value="TPR_1"/>
    <property type="match status" value="1"/>
</dbReference>
<feature type="compositionally biased region" description="Low complexity" evidence="4">
    <location>
        <begin position="386"/>
        <end position="399"/>
    </location>
</feature>
<dbReference type="AlphaFoldDB" id="A0A9P4Q5U1"/>
<feature type="compositionally biased region" description="Polar residues" evidence="4">
    <location>
        <begin position="198"/>
        <end position="217"/>
    </location>
</feature>
<dbReference type="Proteomes" id="UP000799441">
    <property type="component" value="Unassembled WGS sequence"/>
</dbReference>
<gene>
    <name evidence="5" type="ORF">K431DRAFT_224934</name>
</gene>
<accession>A0A9P4Q5U1</accession>
<feature type="repeat" description="TPR" evidence="3">
    <location>
        <begin position="544"/>
        <end position="577"/>
    </location>
</feature>
<reference evidence="5" key="1">
    <citation type="journal article" date="2020" name="Stud. Mycol.">
        <title>101 Dothideomycetes genomes: a test case for predicting lifestyles and emergence of pathogens.</title>
        <authorList>
            <person name="Haridas S."/>
            <person name="Albert R."/>
            <person name="Binder M."/>
            <person name="Bloem J."/>
            <person name="Labutti K."/>
            <person name="Salamov A."/>
            <person name="Andreopoulos B."/>
            <person name="Baker S."/>
            <person name="Barry K."/>
            <person name="Bills G."/>
            <person name="Bluhm B."/>
            <person name="Cannon C."/>
            <person name="Castanera R."/>
            <person name="Culley D."/>
            <person name="Daum C."/>
            <person name="Ezra D."/>
            <person name="Gonzalez J."/>
            <person name="Henrissat B."/>
            <person name="Kuo A."/>
            <person name="Liang C."/>
            <person name="Lipzen A."/>
            <person name="Lutzoni F."/>
            <person name="Magnuson J."/>
            <person name="Mondo S."/>
            <person name="Nolan M."/>
            <person name="Ohm R."/>
            <person name="Pangilinan J."/>
            <person name="Park H.-J."/>
            <person name="Ramirez L."/>
            <person name="Alfaro M."/>
            <person name="Sun H."/>
            <person name="Tritt A."/>
            <person name="Yoshinaga Y."/>
            <person name="Zwiers L.-H."/>
            <person name="Turgeon B."/>
            <person name="Goodwin S."/>
            <person name="Spatafora J."/>
            <person name="Crous P."/>
            <person name="Grigoriev I."/>
        </authorList>
    </citation>
    <scope>NUCLEOTIDE SEQUENCE</scope>
    <source>
        <strain evidence="5">CBS 116435</strain>
    </source>
</reference>
<evidence type="ECO:0000313" key="5">
    <source>
        <dbReference type="EMBL" id="KAF2721112.1"/>
    </source>
</evidence>
<dbReference type="OrthoDB" id="329563at2759"/>
<dbReference type="EMBL" id="MU003793">
    <property type="protein sequence ID" value="KAF2721112.1"/>
    <property type="molecule type" value="Genomic_DNA"/>
</dbReference>
<dbReference type="InterPro" id="IPR011990">
    <property type="entry name" value="TPR-like_helical_dom_sf"/>
</dbReference>
<dbReference type="Pfam" id="PF12895">
    <property type="entry name" value="ANAPC3"/>
    <property type="match status" value="1"/>
</dbReference>
<evidence type="ECO:0000256" key="1">
    <source>
        <dbReference type="ARBA" id="ARBA00022803"/>
    </source>
</evidence>
<dbReference type="Pfam" id="PF13432">
    <property type="entry name" value="TPR_16"/>
    <property type="match status" value="1"/>
</dbReference>
<dbReference type="SMART" id="SM00028">
    <property type="entry name" value="TPR"/>
    <property type="match status" value="7"/>
</dbReference>
<dbReference type="PANTHER" id="PTHR12558">
    <property type="entry name" value="CELL DIVISION CYCLE 16,23,27"/>
    <property type="match status" value="1"/>
</dbReference>
<comment type="similarity">
    <text evidence="2">Belongs to the APC3/CDC27 family.</text>
</comment>
<protein>
    <submittedName>
        <fullName evidence="5">TPR-like protein</fullName>
    </submittedName>
</protein>
<evidence type="ECO:0000256" key="3">
    <source>
        <dbReference type="PROSITE-ProRule" id="PRU00339"/>
    </source>
</evidence>
<evidence type="ECO:0000313" key="6">
    <source>
        <dbReference type="Proteomes" id="UP000799441"/>
    </source>
</evidence>
<comment type="caution">
    <text evidence="5">The sequence shown here is derived from an EMBL/GenBank/DDBJ whole genome shotgun (WGS) entry which is preliminary data.</text>
</comment>
<evidence type="ECO:0000256" key="4">
    <source>
        <dbReference type="SAM" id="MobiDB-lite"/>
    </source>
</evidence>
<proteinExistence type="inferred from homology"/>
<feature type="repeat" description="TPR" evidence="3">
    <location>
        <begin position="784"/>
        <end position="817"/>
    </location>
</feature>
<evidence type="ECO:0000256" key="2">
    <source>
        <dbReference type="ARBA" id="ARBA00038210"/>
    </source>
</evidence>
<feature type="repeat" description="TPR" evidence="3">
    <location>
        <begin position="716"/>
        <end position="749"/>
    </location>
</feature>
<dbReference type="GO" id="GO:0016567">
    <property type="term" value="P:protein ubiquitination"/>
    <property type="evidence" value="ECO:0007669"/>
    <property type="project" value="TreeGrafter"/>
</dbReference>
<organism evidence="5 6">
    <name type="scientific">Polychaeton citri CBS 116435</name>
    <dbReference type="NCBI Taxonomy" id="1314669"/>
    <lineage>
        <taxon>Eukaryota</taxon>
        <taxon>Fungi</taxon>
        <taxon>Dikarya</taxon>
        <taxon>Ascomycota</taxon>
        <taxon>Pezizomycotina</taxon>
        <taxon>Dothideomycetes</taxon>
        <taxon>Dothideomycetidae</taxon>
        <taxon>Capnodiales</taxon>
        <taxon>Capnodiaceae</taxon>
        <taxon>Polychaeton</taxon>
    </lineage>
</organism>